<evidence type="ECO:0000256" key="3">
    <source>
        <dbReference type="SAM" id="MobiDB-lite"/>
    </source>
</evidence>
<dbReference type="PRINTS" id="PR00420">
    <property type="entry name" value="RNGMNOXGNASE"/>
</dbReference>
<feature type="domain" description="FAD-binding" evidence="4">
    <location>
        <begin position="5"/>
        <end position="375"/>
    </location>
</feature>
<dbReference type="Gene3D" id="3.30.9.10">
    <property type="entry name" value="D-Amino Acid Oxidase, subunit A, domain 2"/>
    <property type="match status" value="1"/>
</dbReference>
<protein>
    <submittedName>
        <fullName evidence="5">Aromatic ring hydroxylase</fullName>
    </submittedName>
</protein>
<dbReference type="Pfam" id="PF21274">
    <property type="entry name" value="Rng_hyd_C"/>
    <property type="match status" value="1"/>
</dbReference>
<gene>
    <name evidence="5" type="ORF">HF526_15805</name>
</gene>
<feature type="region of interest" description="Disordered" evidence="3">
    <location>
        <begin position="451"/>
        <end position="476"/>
    </location>
</feature>
<keyword evidence="2" id="KW-0274">FAD</keyword>
<dbReference type="PANTHER" id="PTHR43004">
    <property type="entry name" value="TRK SYSTEM POTASSIUM UPTAKE PROTEIN"/>
    <property type="match status" value="1"/>
</dbReference>
<feature type="compositionally biased region" description="Basic residues" evidence="3">
    <location>
        <begin position="467"/>
        <end position="476"/>
    </location>
</feature>
<dbReference type="Proteomes" id="UP000820669">
    <property type="component" value="Unassembled WGS sequence"/>
</dbReference>
<evidence type="ECO:0000256" key="1">
    <source>
        <dbReference type="ARBA" id="ARBA00022630"/>
    </source>
</evidence>
<keyword evidence="6" id="KW-1185">Reference proteome</keyword>
<keyword evidence="1" id="KW-0285">Flavoprotein</keyword>
<evidence type="ECO:0000313" key="6">
    <source>
        <dbReference type="Proteomes" id="UP000820669"/>
    </source>
</evidence>
<evidence type="ECO:0000259" key="4">
    <source>
        <dbReference type="Pfam" id="PF01494"/>
    </source>
</evidence>
<reference evidence="5 6" key="1">
    <citation type="submission" date="2020-04" db="EMBL/GenBank/DDBJ databases">
        <authorList>
            <person name="Klaysubun C."/>
            <person name="Duangmal K."/>
            <person name="Lipun K."/>
        </authorList>
    </citation>
    <scope>NUCLEOTIDE SEQUENCE [LARGE SCALE GENOMIC DNA]</scope>
    <source>
        <strain evidence="5 6">K10HN5</strain>
    </source>
</reference>
<dbReference type="InterPro" id="IPR036188">
    <property type="entry name" value="FAD/NAD-bd_sf"/>
</dbReference>
<dbReference type="SUPFAM" id="SSF51905">
    <property type="entry name" value="FAD/NAD(P)-binding domain"/>
    <property type="match status" value="1"/>
</dbReference>
<proteinExistence type="predicted"/>
<comment type="caution">
    <text evidence="5">The sequence shown here is derived from an EMBL/GenBank/DDBJ whole genome shotgun (WGS) entry which is preliminary data.</text>
</comment>
<dbReference type="Pfam" id="PF01494">
    <property type="entry name" value="FAD_binding_3"/>
    <property type="match status" value="1"/>
</dbReference>
<organism evidence="5 6">
    <name type="scientific">Pseudonocardia acidicola</name>
    <dbReference type="NCBI Taxonomy" id="2724939"/>
    <lineage>
        <taxon>Bacteria</taxon>
        <taxon>Bacillati</taxon>
        <taxon>Actinomycetota</taxon>
        <taxon>Actinomycetes</taxon>
        <taxon>Pseudonocardiales</taxon>
        <taxon>Pseudonocardiaceae</taxon>
        <taxon>Pseudonocardia</taxon>
    </lineage>
</organism>
<dbReference type="PANTHER" id="PTHR43004:SF6">
    <property type="entry name" value="FAD_NAD(P)-BINDING OXIDOREDUCTASE FAMILY PROTEIN"/>
    <property type="match status" value="1"/>
</dbReference>
<dbReference type="EMBL" id="JAAXLA010000026">
    <property type="protein sequence ID" value="NMH98760.1"/>
    <property type="molecule type" value="Genomic_DNA"/>
</dbReference>
<dbReference type="InterPro" id="IPR002938">
    <property type="entry name" value="FAD-bd"/>
</dbReference>
<dbReference type="Gene3D" id="3.40.30.120">
    <property type="match status" value="1"/>
</dbReference>
<name>A0ABX1SCF9_9PSEU</name>
<sequence>MADIDVPVLIVGGGGCGLSASIFLSDLRIDHLLVERHTGTSHLPKAHYLNQRTMEVLRQHGVADSVYEVGTPPENMVKVRWRTSLGGDGALDARTFYEMDAFGGGVLHDTYSQDSPCLSSNYPQIRLEPLLRRHAEQRAPGRLMFHHELTELGEDADGVTAVVRDRDTGQDRTVRARYVIGADGGKTVGPMLGVQLQGPTGLLDMVSTHFTADLSQWWDDSCLITWFVNPEGAGSWGSGAMVPMGPTWGRRSEEWVLHFTFRPDDPARFDEAAIVPRIRELLKLPDLDITVHKVSHWILEGVLADRYRAGRVFLAGDAAHRHPPTTGLGLNTAIQDAHNLAWKLAAVLEGTAGEALLDSYERERQPVGMRNVDWAMFTFLNHLVIDAGLGLMPGGPPEAQVAAFEALFADSPMGETRRARAAEVTETQRTEFQAHDLEIGFRYDAGALVPDGTEPPPRDPMGSVHHPTTRPGHRVPHAWLDRDGERISTLDLAGPAGGYVLLAGPDGEAWCAAAEQIAEKLEIRLTTVRVGGTGDCTDPTGRWAEVRQISDAGAILVRPDNHVAWRSNGAADDPEGVLTRVFDTVTGR</sequence>
<dbReference type="InterPro" id="IPR050641">
    <property type="entry name" value="RIFMO-like"/>
</dbReference>
<evidence type="ECO:0000256" key="2">
    <source>
        <dbReference type="ARBA" id="ARBA00022827"/>
    </source>
</evidence>
<dbReference type="RefSeq" id="WP_169382198.1">
    <property type="nucleotide sequence ID" value="NZ_JAAXLA010000026.1"/>
</dbReference>
<dbReference type="Gene3D" id="3.50.50.60">
    <property type="entry name" value="FAD/NAD(P)-binding domain"/>
    <property type="match status" value="1"/>
</dbReference>
<evidence type="ECO:0000313" key="5">
    <source>
        <dbReference type="EMBL" id="NMH98760.1"/>
    </source>
</evidence>
<accession>A0ABX1SCF9</accession>